<dbReference type="PANTHER" id="PTHR43094">
    <property type="entry name" value="AMINOTRANSFERASE"/>
    <property type="match status" value="1"/>
</dbReference>
<proteinExistence type="inferred from homology"/>
<accession>A0A9Q0AK53</accession>
<gene>
    <name evidence="3" type="ORF">JX265_011948</name>
</gene>
<dbReference type="GO" id="GO:0005829">
    <property type="term" value="C:cytosol"/>
    <property type="evidence" value="ECO:0007669"/>
    <property type="project" value="TreeGrafter"/>
</dbReference>
<dbReference type="Gene3D" id="3.40.640.10">
    <property type="entry name" value="Type I PLP-dependent aspartate aminotransferase-like (Major domain)"/>
    <property type="match status" value="2"/>
</dbReference>
<dbReference type="InterPro" id="IPR005814">
    <property type="entry name" value="Aminotrans_3"/>
</dbReference>
<dbReference type="InterPro" id="IPR015422">
    <property type="entry name" value="PyrdxlP-dep_Trfase_small"/>
</dbReference>
<comment type="caution">
    <text evidence="3">The sequence shown here is derived from an EMBL/GenBank/DDBJ whole genome shotgun (WGS) entry which is preliminary data.</text>
</comment>
<sequence>MSDNVVNTRSFDLGDLKSQLPRMCGTVDGKYFKVSGDDHVESQEETSEKELRRTLRNTSKYRLILDGCGGAGVACFGNGKTVKGDEVFKAMADQYLIAPYAAHGLFSTKTNNDLGKLLVHGANRGIKKGFEDELMSNSMLLCSGSEATEAAIKLVWQYWTDKEKTSKEKAENEKSGKTTHKTRAKKRKIISKQLSYHGNTTGALSISDFAERQKRFHGLLYPSEDRYILRDGEYQLDDEQIRVYKAKPYYPYRYKGKRSEEEYAKNEVAELETLIIALDPETVSAFFLEPVTGAALGCQPLHREYLRGVKRLCRKYDILLVYDEVMCGLGRTGYLHSWHYYEGTLLEGKGVAKLRPRPEYVFDVEKSRNLDQIEVENFAPDIQMVGKCLGAGFVAAAGVMANERVSDGLKDFFSHGQTYQAHALTSAAALNVQQKVTDMILNPSPGSGNDIQKRGKQLEDLLKSRFKEHNYVGDIRGRGLFWGIEIVKNKNTTEPFHTIWRISHKIAEFGQQTDFTSPVRNSVSSGVQFYPGRWDLDPSSAPGDVTSGDHIMIMPSFTSTEYDIIELVDKLEEVLKRFEWKKYLGNPPLSM</sequence>
<evidence type="ECO:0000256" key="1">
    <source>
        <dbReference type="ARBA" id="ARBA00008954"/>
    </source>
</evidence>
<organism evidence="3 4">
    <name type="scientific">Neoarthrinium moseri</name>
    <dbReference type="NCBI Taxonomy" id="1658444"/>
    <lineage>
        <taxon>Eukaryota</taxon>
        <taxon>Fungi</taxon>
        <taxon>Dikarya</taxon>
        <taxon>Ascomycota</taxon>
        <taxon>Pezizomycotina</taxon>
        <taxon>Sordariomycetes</taxon>
        <taxon>Xylariomycetidae</taxon>
        <taxon>Amphisphaeriales</taxon>
        <taxon>Apiosporaceae</taxon>
        <taxon>Neoarthrinium</taxon>
    </lineage>
</organism>
<dbReference type="AlphaFoldDB" id="A0A9Q0AK53"/>
<dbReference type="InterPro" id="IPR015424">
    <property type="entry name" value="PyrdxlP-dep_Trfase"/>
</dbReference>
<evidence type="ECO:0000313" key="3">
    <source>
        <dbReference type="EMBL" id="KAI1856051.1"/>
    </source>
</evidence>
<reference evidence="3" key="1">
    <citation type="submission" date="2021-03" db="EMBL/GenBank/DDBJ databases">
        <title>Revisited historic fungal species revealed as producer of novel bioactive compounds through whole genome sequencing and comparative genomics.</title>
        <authorList>
            <person name="Vignolle G.A."/>
            <person name="Hochenegger N."/>
            <person name="Mach R.L."/>
            <person name="Mach-Aigner A.R."/>
            <person name="Javad Rahimi M."/>
            <person name="Salim K.A."/>
            <person name="Chan C.M."/>
            <person name="Lim L.B.L."/>
            <person name="Cai F."/>
            <person name="Druzhinina I.S."/>
            <person name="U'Ren J.M."/>
            <person name="Derntl C."/>
        </authorList>
    </citation>
    <scope>NUCLEOTIDE SEQUENCE</scope>
    <source>
        <strain evidence="3">TUCIM 5799</strain>
    </source>
</reference>
<protein>
    <recommendedName>
        <fullName evidence="5">Aminotransferase</fullName>
    </recommendedName>
</protein>
<dbReference type="GO" id="GO:0008483">
    <property type="term" value="F:transaminase activity"/>
    <property type="evidence" value="ECO:0007669"/>
    <property type="project" value="InterPro"/>
</dbReference>
<dbReference type="Proteomes" id="UP000829685">
    <property type="component" value="Unassembled WGS sequence"/>
</dbReference>
<dbReference type="PANTHER" id="PTHR43094:SF1">
    <property type="entry name" value="AMINOTRANSFERASE CLASS-III"/>
    <property type="match status" value="1"/>
</dbReference>
<evidence type="ECO:0000313" key="4">
    <source>
        <dbReference type="Proteomes" id="UP000829685"/>
    </source>
</evidence>
<dbReference type="EMBL" id="JAFIMR010000047">
    <property type="protein sequence ID" value="KAI1856051.1"/>
    <property type="molecule type" value="Genomic_DNA"/>
</dbReference>
<comment type="similarity">
    <text evidence="1">Belongs to the class-III pyridoxal-phosphate-dependent aminotransferase family.</text>
</comment>
<keyword evidence="2" id="KW-0663">Pyridoxal phosphate</keyword>
<dbReference type="Pfam" id="PF00202">
    <property type="entry name" value="Aminotran_3"/>
    <property type="match status" value="2"/>
</dbReference>
<dbReference type="InterPro" id="IPR015421">
    <property type="entry name" value="PyrdxlP-dep_Trfase_major"/>
</dbReference>
<dbReference type="SUPFAM" id="SSF53383">
    <property type="entry name" value="PLP-dependent transferases"/>
    <property type="match status" value="1"/>
</dbReference>
<keyword evidence="4" id="KW-1185">Reference proteome</keyword>
<name>A0A9Q0AK53_9PEZI</name>
<dbReference type="GO" id="GO:0030170">
    <property type="term" value="F:pyridoxal phosphate binding"/>
    <property type="evidence" value="ECO:0007669"/>
    <property type="project" value="InterPro"/>
</dbReference>
<dbReference type="Gene3D" id="3.90.1150.10">
    <property type="entry name" value="Aspartate Aminotransferase, domain 1"/>
    <property type="match status" value="2"/>
</dbReference>
<evidence type="ECO:0000256" key="2">
    <source>
        <dbReference type="ARBA" id="ARBA00022898"/>
    </source>
</evidence>
<evidence type="ECO:0008006" key="5">
    <source>
        <dbReference type="Google" id="ProtNLM"/>
    </source>
</evidence>